<dbReference type="EMBL" id="JAVREZ010000015">
    <property type="protein sequence ID" value="MDT0485292.1"/>
    <property type="molecule type" value="Genomic_DNA"/>
</dbReference>
<evidence type="ECO:0000259" key="5">
    <source>
        <dbReference type="PROSITE" id="PS50943"/>
    </source>
</evidence>
<evidence type="ECO:0000256" key="4">
    <source>
        <dbReference type="SAM" id="MobiDB-lite"/>
    </source>
</evidence>
<evidence type="ECO:0000313" key="7">
    <source>
        <dbReference type="Proteomes" id="UP001183824"/>
    </source>
</evidence>
<accession>A0ABU2VK64</accession>
<feature type="region of interest" description="Disordered" evidence="4">
    <location>
        <begin position="112"/>
        <end position="136"/>
    </location>
</feature>
<dbReference type="RefSeq" id="WP_311718077.1">
    <property type="nucleotide sequence ID" value="NZ_JAVREZ010000015.1"/>
</dbReference>
<gene>
    <name evidence="6" type="ORF">RNB18_34810</name>
</gene>
<name>A0ABU2VK64_9ACTN</name>
<dbReference type="SMART" id="SM00530">
    <property type="entry name" value="HTH_XRE"/>
    <property type="match status" value="1"/>
</dbReference>
<dbReference type="InterPro" id="IPR001387">
    <property type="entry name" value="Cro/C1-type_HTH"/>
</dbReference>
<dbReference type="InterPro" id="IPR010982">
    <property type="entry name" value="Lambda_DNA-bd_dom_sf"/>
</dbReference>
<keyword evidence="1" id="KW-0805">Transcription regulation</keyword>
<dbReference type="Gene3D" id="1.10.260.40">
    <property type="entry name" value="lambda repressor-like DNA-binding domains"/>
    <property type="match status" value="1"/>
</dbReference>
<proteinExistence type="predicted"/>
<keyword evidence="7" id="KW-1185">Reference proteome</keyword>
<feature type="domain" description="HTH cro/C1-type" evidence="5">
    <location>
        <begin position="14"/>
        <end position="69"/>
    </location>
</feature>
<keyword evidence="3" id="KW-0804">Transcription</keyword>
<dbReference type="InterPro" id="IPR050807">
    <property type="entry name" value="TransReg_Diox_bact_type"/>
</dbReference>
<organism evidence="6 7">
    <name type="scientific">Streptomyces doebereineriae</name>
    <dbReference type="NCBI Taxonomy" id="3075528"/>
    <lineage>
        <taxon>Bacteria</taxon>
        <taxon>Bacillati</taxon>
        <taxon>Actinomycetota</taxon>
        <taxon>Actinomycetes</taxon>
        <taxon>Kitasatosporales</taxon>
        <taxon>Streptomycetaceae</taxon>
        <taxon>Streptomyces</taxon>
    </lineage>
</organism>
<reference evidence="7" key="1">
    <citation type="submission" date="2023-07" db="EMBL/GenBank/DDBJ databases">
        <title>30 novel species of actinomycetes from the DSMZ collection.</title>
        <authorList>
            <person name="Nouioui I."/>
        </authorList>
    </citation>
    <scope>NUCLEOTIDE SEQUENCE [LARGE SCALE GENOMIC DNA]</scope>
    <source>
        <strain evidence="7">DSM 41640</strain>
    </source>
</reference>
<sequence length="136" mass="14150">MTSPSPNLSVGPTIRRYRQQKGDRSVASVAGLCGITPRYLHMIEEGKKVPSVDVLDRIAAVLGVPLAALLAGEPIDHPLTPVSAAPAVARALLGSTREPGLGAVMRRGCGIVSSGPGIPGRPRRTASPRRPATYRG</sequence>
<dbReference type="PANTHER" id="PTHR46797:SF23">
    <property type="entry name" value="HTH-TYPE TRANSCRIPTIONAL REGULATOR SUTR"/>
    <property type="match status" value="1"/>
</dbReference>
<evidence type="ECO:0000256" key="3">
    <source>
        <dbReference type="ARBA" id="ARBA00023163"/>
    </source>
</evidence>
<evidence type="ECO:0000313" key="6">
    <source>
        <dbReference type="EMBL" id="MDT0485292.1"/>
    </source>
</evidence>
<dbReference type="CDD" id="cd00093">
    <property type="entry name" value="HTH_XRE"/>
    <property type="match status" value="1"/>
</dbReference>
<dbReference type="SUPFAM" id="SSF47413">
    <property type="entry name" value="lambda repressor-like DNA-binding domains"/>
    <property type="match status" value="1"/>
</dbReference>
<evidence type="ECO:0000256" key="2">
    <source>
        <dbReference type="ARBA" id="ARBA00023125"/>
    </source>
</evidence>
<keyword evidence="2" id="KW-0238">DNA-binding</keyword>
<dbReference type="Proteomes" id="UP001183824">
    <property type="component" value="Unassembled WGS sequence"/>
</dbReference>
<comment type="caution">
    <text evidence="6">The sequence shown here is derived from an EMBL/GenBank/DDBJ whole genome shotgun (WGS) entry which is preliminary data.</text>
</comment>
<dbReference type="PROSITE" id="PS50943">
    <property type="entry name" value="HTH_CROC1"/>
    <property type="match status" value="1"/>
</dbReference>
<evidence type="ECO:0000256" key="1">
    <source>
        <dbReference type="ARBA" id="ARBA00023015"/>
    </source>
</evidence>
<dbReference type="Pfam" id="PF01381">
    <property type="entry name" value="HTH_3"/>
    <property type="match status" value="1"/>
</dbReference>
<protein>
    <submittedName>
        <fullName evidence="6">Helix-turn-helix transcriptional regulator</fullName>
    </submittedName>
</protein>
<dbReference type="PANTHER" id="PTHR46797">
    <property type="entry name" value="HTH-TYPE TRANSCRIPTIONAL REGULATOR"/>
    <property type="match status" value="1"/>
</dbReference>